<accession>A0ABW2DH74</accession>
<dbReference type="InterPro" id="IPR013022">
    <property type="entry name" value="Xyl_isomerase-like_TIM-brl"/>
</dbReference>
<evidence type="ECO:0000256" key="1">
    <source>
        <dbReference type="SAM" id="SignalP"/>
    </source>
</evidence>
<keyword evidence="1" id="KW-0732">Signal</keyword>
<dbReference type="Pfam" id="PF01261">
    <property type="entry name" value="AP_endonuc_2"/>
    <property type="match status" value="1"/>
</dbReference>
<reference evidence="4" key="1">
    <citation type="journal article" date="2019" name="Int. J. Syst. Evol. Microbiol.">
        <title>The Global Catalogue of Microorganisms (GCM) 10K type strain sequencing project: providing services to taxonomists for standard genome sequencing and annotation.</title>
        <authorList>
            <consortium name="The Broad Institute Genomics Platform"/>
            <consortium name="The Broad Institute Genome Sequencing Center for Infectious Disease"/>
            <person name="Wu L."/>
            <person name="Ma J."/>
        </authorList>
    </citation>
    <scope>NUCLEOTIDE SEQUENCE [LARGE SCALE GENOMIC DNA]</scope>
    <source>
        <strain evidence="4">CGMCC 4.7393</strain>
    </source>
</reference>
<evidence type="ECO:0000313" key="4">
    <source>
        <dbReference type="Proteomes" id="UP001596405"/>
    </source>
</evidence>
<keyword evidence="4" id="KW-1185">Reference proteome</keyword>
<dbReference type="InterPro" id="IPR036237">
    <property type="entry name" value="Xyl_isomerase-like_sf"/>
</dbReference>
<dbReference type="Gene3D" id="3.20.20.150">
    <property type="entry name" value="Divalent-metal-dependent TIM barrel enzymes"/>
    <property type="match status" value="1"/>
</dbReference>
<dbReference type="PROSITE" id="PS51318">
    <property type="entry name" value="TAT"/>
    <property type="match status" value="1"/>
</dbReference>
<protein>
    <submittedName>
        <fullName evidence="3">Sugar phosphate isomerase/epimerase family protein</fullName>
    </submittedName>
</protein>
<organism evidence="3 4">
    <name type="scientific">Rufibacter roseus</name>
    <dbReference type="NCBI Taxonomy" id="1567108"/>
    <lineage>
        <taxon>Bacteria</taxon>
        <taxon>Pseudomonadati</taxon>
        <taxon>Bacteroidota</taxon>
        <taxon>Cytophagia</taxon>
        <taxon>Cytophagales</taxon>
        <taxon>Hymenobacteraceae</taxon>
        <taxon>Rufibacter</taxon>
    </lineage>
</organism>
<evidence type="ECO:0000259" key="2">
    <source>
        <dbReference type="Pfam" id="PF01261"/>
    </source>
</evidence>
<proteinExistence type="predicted"/>
<dbReference type="EMBL" id="JBHSYQ010000003">
    <property type="protein sequence ID" value="MFC6997187.1"/>
    <property type="molecule type" value="Genomic_DNA"/>
</dbReference>
<feature type="signal peptide" evidence="1">
    <location>
        <begin position="1"/>
        <end position="21"/>
    </location>
</feature>
<dbReference type="InterPro" id="IPR006311">
    <property type="entry name" value="TAT_signal"/>
</dbReference>
<dbReference type="PANTHER" id="PTHR12110">
    <property type="entry name" value="HYDROXYPYRUVATE ISOMERASE"/>
    <property type="match status" value="1"/>
</dbReference>
<evidence type="ECO:0000313" key="3">
    <source>
        <dbReference type="EMBL" id="MFC6997187.1"/>
    </source>
</evidence>
<dbReference type="SUPFAM" id="SSF51658">
    <property type="entry name" value="Xylose isomerase-like"/>
    <property type="match status" value="1"/>
</dbReference>
<dbReference type="RefSeq" id="WP_066615331.1">
    <property type="nucleotide sequence ID" value="NZ_JBHSYQ010000003.1"/>
</dbReference>
<dbReference type="GO" id="GO:0016853">
    <property type="term" value="F:isomerase activity"/>
    <property type="evidence" value="ECO:0007669"/>
    <property type="project" value="UniProtKB-KW"/>
</dbReference>
<name>A0ABW2DH74_9BACT</name>
<feature type="domain" description="Xylose isomerase-like TIM barrel" evidence="2">
    <location>
        <begin position="77"/>
        <end position="312"/>
    </location>
</feature>
<sequence length="317" mass="35328">MKNRRNFLQQLGLLSAGVAFAPAILTSCDSSTQKNTEAGENAGGTATTTATTGTIKDIGLQLYTLRELLPHNIKDVVRKVAEAGYNDVETYGYSVKDGYWGLDPKQFKELLSANNIVSSSGHYDFAQFMTDGNPDIVKRYTEAGKTIGQTYITVPWLAEELRNSLDDYKHIAQRLNNAGQLCQEAGLKLAYHNHDFEFTPYGNTSGFEVLLQETDPALVNFEADLYWIVRAGHQPVDIFQKNQGRFVMWHVKDMDNNSPDLNTEIGAGSIDYQSIFDKAEVSGVDRIFVEQENFAANMDPFQSIKQSHSFVKDSLLA</sequence>
<comment type="caution">
    <text evidence="3">The sequence shown here is derived from an EMBL/GenBank/DDBJ whole genome shotgun (WGS) entry which is preliminary data.</text>
</comment>
<gene>
    <name evidence="3" type="ORF">ACFQHR_06095</name>
</gene>
<feature type="chain" id="PRO_5045732330" evidence="1">
    <location>
        <begin position="22"/>
        <end position="317"/>
    </location>
</feature>
<keyword evidence="3" id="KW-0413">Isomerase</keyword>
<dbReference type="InterPro" id="IPR050312">
    <property type="entry name" value="IolE/XylAMocC-like"/>
</dbReference>
<dbReference type="Proteomes" id="UP001596405">
    <property type="component" value="Unassembled WGS sequence"/>
</dbReference>
<dbReference type="PROSITE" id="PS51257">
    <property type="entry name" value="PROKAR_LIPOPROTEIN"/>
    <property type="match status" value="1"/>
</dbReference>
<dbReference type="PANTHER" id="PTHR12110:SF41">
    <property type="entry name" value="INOSOSE DEHYDRATASE"/>
    <property type="match status" value="1"/>
</dbReference>